<evidence type="ECO:0000313" key="3">
    <source>
        <dbReference type="Proteomes" id="UP000008810"/>
    </source>
</evidence>
<name>I1IK77_BRADI</name>
<evidence type="ECO:0000313" key="2">
    <source>
        <dbReference type="EnsemblPlants" id="KQJ87721"/>
    </source>
</evidence>
<dbReference type="GeneID" id="100828129"/>
<dbReference type="PANTHER" id="PTHR36138:SF9">
    <property type="match status" value="1"/>
</dbReference>
<reference evidence="1" key="2">
    <citation type="submission" date="2017-06" db="EMBL/GenBank/DDBJ databases">
        <title>WGS assembly of Brachypodium distachyon.</title>
        <authorList>
            <consortium name="The International Brachypodium Initiative"/>
            <person name="Lucas S."/>
            <person name="Harmon-Smith M."/>
            <person name="Lail K."/>
            <person name="Tice H."/>
            <person name="Grimwood J."/>
            <person name="Bruce D."/>
            <person name="Barry K."/>
            <person name="Shu S."/>
            <person name="Lindquist E."/>
            <person name="Wang M."/>
            <person name="Pitluck S."/>
            <person name="Vogel J.P."/>
            <person name="Garvin D.F."/>
            <person name="Mockler T.C."/>
            <person name="Schmutz J."/>
            <person name="Rokhsar D."/>
            <person name="Bevan M.W."/>
        </authorList>
    </citation>
    <scope>NUCLEOTIDE SEQUENCE</scope>
    <source>
        <strain evidence="1">Bd21</strain>
    </source>
</reference>
<dbReference type="KEGG" id="bdi:100828129"/>
<dbReference type="EnsemblPlants" id="KQJ87723">
    <property type="protein sequence ID" value="KQJ87723"/>
    <property type="gene ID" value="BRADI_4g13206v3"/>
</dbReference>
<gene>
    <name evidence="2" type="primary">LOC100828129</name>
    <name evidence="1" type="ORF">BRADI_4g13206v3</name>
</gene>
<dbReference type="PANTHER" id="PTHR36138">
    <property type="entry name" value="EXPRESSED PROTEIN-RELATED"/>
    <property type="match status" value="1"/>
</dbReference>
<reference evidence="2" key="3">
    <citation type="submission" date="2018-08" db="UniProtKB">
        <authorList>
            <consortium name="EnsemblPlants"/>
        </authorList>
    </citation>
    <scope>IDENTIFICATION</scope>
    <source>
        <strain evidence="2">cv. Bd21</strain>
    </source>
</reference>
<dbReference type="EMBL" id="CM000883">
    <property type="protein sequence ID" value="KQJ87721.1"/>
    <property type="molecule type" value="Genomic_DNA"/>
</dbReference>
<proteinExistence type="predicted"/>
<accession>I1IK77</accession>
<dbReference type="RefSeq" id="XP_003577333.1">
    <property type="nucleotide sequence ID" value="XM_003577285.3"/>
</dbReference>
<dbReference type="AlphaFoldDB" id="I1IK77"/>
<evidence type="ECO:0000313" key="1">
    <source>
        <dbReference type="EMBL" id="KQJ87723.1"/>
    </source>
</evidence>
<dbReference type="Gramene" id="KQJ87722">
    <property type="protein sequence ID" value="KQJ87722"/>
    <property type="gene ID" value="BRADI_4g13206v3"/>
</dbReference>
<dbReference type="HOGENOM" id="CLU_130611_0_0_1"/>
<dbReference type="EnsemblPlants" id="KQJ87721">
    <property type="protein sequence ID" value="KQJ87721"/>
    <property type="gene ID" value="BRADI_4g13206v3"/>
</dbReference>
<organism evidence="1">
    <name type="scientific">Brachypodium distachyon</name>
    <name type="common">Purple false brome</name>
    <name type="synonym">Trachynia distachya</name>
    <dbReference type="NCBI Taxonomy" id="15368"/>
    <lineage>
        <taxon>Eukaryota</taxon>
        <taxon>Viridiplantae</taxon>
        <taxon>Streptophyta</taxon>
        <taxon>Embryophyta</taxon>
        <taxon>Tracheophyta</taxon>
        <taxon>Spermatophyta</taxon>
        <taxon>Magnoliopsida</taxon>
        <taxon>Liliopsida</taxon>
        <taxon>Poales</taxon>
        <taxon>Poaceae</taxon>
        <taxon>BOP clade</taxon>
        <taxon>Pooideae</taxon>
        <taxon>Stipodae</taxon>
        <taxon>Brachypodieae</taxon>
        <taxon>Brachypodium</taxon>
    </lineage>
</organism>
<dbReference type="Gramene" id="KQJ87721">
    <property type="protein sequence ID" value="KQJ87721"/>
    <property type="gene ID" value="BRADI_4g13206v3"/>
</dbReference>
<reference evidence="1 2" key="1">
    <citation type="journal article" date="2010" name="Nature">
        <title>Genome sequencing and analysis of the model grass Brachypodium distachyon.</title>
        <authorList>
            <consortium name="International Brachypodium Initiative"/>
        </authorList>
    </citation>
    <scope>NUCLEOTIDE SEQUENCE [LARGE SCALE GENOMIC DNA]</scope>
    <source>
        <strain evidence="1">Bd21</strain>
        <strain evidence="2">cv. Bd21</strain>
    </source>
</reference>
<keyword evidence="3" id="KW-1185">Reference proteome</keyword>
<dbReference type="RefSeq" id="XP_014757581.1">
    <property type="nucleotide sequence ID" value="XM_014902095.2"/>
</dbReference>
<protein>
    <submittedName>
        <fullName evidence="1 2">Uncharacterized protein</fullName>
    </submittedName>
</protein>
<dbReference type="Proteomes" id="UP000008810">
    <property type="component" value="Chromosome 4"/>
</dbReference>
<dbReference type="EMBL" id="CM000883">
    <property type="protein sequence ID" value="KQJ87723.1"/>
    <property type="molecule type" value="Genomic_DNA"/>
</dbReference>
<dbReference type="Gramene" id="KQJ87723">
    <property type="protein sequence ID" value="KQJ87723"/>
    <property type="gene ID" value="BRADI_4g13206v3"/>
</dbReference>
<dbReference type="EnsemblPlants" id="KQJ87722">
    <property type="protein sequence ID" value="KQJ87722"/>
    <property type="gene ID" value="BRADI_4g13206v3"/>
</dbReference>
<dbReference type="EMBL" id="CM000883">
    <property type="protein sequence ID" value="KQJ87722.1"/>
    <property type="molecule type" value="Genomic_DNA"/>
</dbReference>
<sequence length="174" mass="20359">MGIDHDAISKWHLSGAPIDYDVMSKWMGFDTEEEVDTTKKNVRKKTKIKTVIREMTPEILAMLDYKVKPVPPSMFEQNPKKALFKRNVNDRILMLQDKIRREYDEVKGYYTYQVEVTDDEEEVEDAAAHGHKEDFFENHKEEYEIVPPLVPLARGRRRYRPGVVKQATGCKKLA</sequence>